<evidence type="ECO:0000259" key="1">
    <source>
        <dbReference type="Pfam" id="PF13411"/>
    </source>
</evidence>
<accession>A0A0A3JP83</accession>
<dbReference type="GO" id="GO:0006355">
    <property type="term" value="P:regulation of DNA-templated transcription"/>
    <property type="evidence" value="ECO:0007669"/>
    <property type="project" value="InterPro"/>
</dbReference>
<sequence>MYKAGTVAKGLSIASSTLRKYSELLEGSGYAIKRSNENNRVYTEQDIEVLKTFIALKKQYPKYKNQEILKDFFDFNSKCSIDNSGDKTHHLRDQNELFNNIMGKFEQVTGEYNKALNLINLRLETLEVQQEKILADLKKLNMPTTVEEKLDRIIEMLAKPKKKGFFFEK</sequence>
<dbReference type="InterPro" id="IPR009061">
    <property type="entry name" value="DNA-bd_dom_put_sf"/>
</dbReference>
<dbReference type="EMBL" id="JPVP01000036">
    <property type="protein sequence ID" value="KGR88802.1"/>
    <property type="molecule type" value="Genomic_DNA"/>
</dbReference>
<feature type="domain" description="HTH merR-type" evidence="1">
    <location>
        <begin position="2"/>
        <end position="58"/>
    </location>
</feature>
<dbReference type="Gene3D" id="1.10.1660.10">
    <property type="match status" value="1"/>
</dbReference>
<dbReference type="RefSeq" id="WP_052124668.1">
    <property type="nucleotide sequence ID" value="NZ_AVCX01000027.1"/>
</dbReference>
<name>A0A0A3JP83_9BACI</name>
<evidence type="ECO:0000313" key="3">
    <source>
        <dbReference type="Proteomes" id="UP000030437"/>
    </source>
</evidence>
<dbReference type="Proteomes" id="UP000030437">
    <property type="component" value="Unassembled WGS sequence"/>
</dbReference>
<proteinExistence type="predicted"/>
<gene>
    <name evidence="2" type="ORF">CD32_01085</name>
</gene>
<dbReference type="InterPro" id="IPR000551">
    <property type="entry name" value="MerR-type_HTH_dom"/>
</dbReference>
<organism evidence="2 3">
    <name type="scientific">Lysinibacillus odysseyi 34hs-1 = NBRC 100172</name>
    <dbReference type="NCBI Taxonomy" id="1220589"/>
    <lineage>
        <taxon>Bacteria</taxon>
        <taxon>Bacillati</taxon>
        <taxon>Bacillota</taxon>
        <taxon>Bacilli</taxon>
        <taxon>Bacillales</taxon>
        <taxon>Bacillaceae</taxon>
        <taxon>Lysinibacillus</taxon>
    </lineage>
</organism>
<dbReference type="GO" id="GO:0003677">
    <property type="term" value="F:DNA binding"/>
    <property type="evidence" value="ECO:0007669"/>
    <property type="project" value="InterPro"/>
</dbReference>
<dbReference type="Pfam" id="PF13411">
    <property type="entry name" value="MerR_1"/>
    <property type="match status" value="1"/>
</dbReference>
<comment type="caution">
    <text evidence="2">The sequence shown here is derived from an EMBL/GenBank/DDBJ whole genome shotgun (WGS) entry which is preliminary data.</text>
</comment>
<reference evidence="2 3" key="1">
    <citation type="submission" date="2014-02" db="EMBL/GenBank/DDBJ databases">
        <title>Draft genome sequence of Lysinibacillus odysseyi NBRC 100172.</title>
        <authorList>
            <person name="Zhang F."/>
            <person name="Wang G."/>
            <person name="Zhang L."/>
        </authorList>
    </citation>
    <scope>NUCLEOTIDE SEQUENCE [LARGE SCALE GENOMIC DNA]</scope>
    <source>
        <strain evidence="2 3">NBRC 100172</strain>
    </source>
</reference>
<dbReference type="AlphaFoldDB" id="A0A0A3JP83"/>
<dbReference type="SUPFAM" id="SSF46955">
    <property type="entry name" value="Putative DNA-binding domain"/>
    <property type="match status" value="1"/>
</dbReference>
<evidence type="ECO:0000313" key="2">
    <source>
        <dbReference type="EMBL" id="KGR88802.1"/>
    </source>
</evidence>
<protein>
    <recommendedName>
        <fullName evidence="1">HTH merR-type domain-containing protein</fullName>
    </recommendedName>
</protein>
<keyword evidence="3" id="KW-1185">Reference proteome</keyword>